<dbReference type="InterPro" id="IPR029052">
    <property type="entry name" value="Metallo-depent_PP-like"/>
</dbReference>
<feature type="binding site" evidence="10">
    <location>
        <begin position="79"/>
        <end position="80"/>
    </location>
    <ligand>
        <name>substrate</name>
    </ligand>
</feature>
<dbReference type="PANTHER" id="PTHR34990">
    <property type="entry name" value="UDP-2,3-DIACYLGLUCOSAMINE HYDROLASE-RELATED"/>
    <property type="match status" value="1"/>
</dbReference>
<evidence type="ECO:0000256" key="6">
    <source>
        <dbReference type="ARBA" id="ARBA00022801"/>
    </source>
</evidence>
<dbReference type="Pfam" id="PF00149">
    <property type="entry name" value="Metallophos"/>
    <property type="match status" value="1"/>
</dbReference>
<keyword evidence="2 10" id="KW-0444">Lipid biosynthesis</keyword>
<evidence type="ECO:0000256" key="8">
    <source>
        <dbReference type="ARBA" id="ARBA00023136"/>
    </source>
</evidence>
<dbReference type="Proteomes" id="UP001056209">
    <property type="component" value="Chromosome"/>
</dbReference>
<dbReference type="GO" id="GO:0005737">
    <property type="term" value="C:cytoplasm"/>
    <property type="evidence" value="ECO:0007669"/>
    <property type="project" value="InterPro"/>
</dbReference>
<proteinExistence type="inferred from homology"/>
<dbReference type="NCBIfam" id="NF003743">
    <property type="entry name" value="PRK05340.1"/>
    <property type="match status" value="1"/>
</dbReference>
<dbReference type="InterPro" id="IPR004843">
    <property type="entry name" value="Calcineurin-like_PHP"/>
</dbReference>
<comment type="catalytic activity">
    <reaction evidence="10">
        <text>UDP-2-N,3-O-bis[(3R)-3-hydroxytetradecanoyl]-alpha-D-glucosamine + H2O = 2-N,3-O-bis[(3R)-3-hydroxytetradecanoyl]-alpha-D-glucosaminyl 1-phosphate + UMP + 2 H(+)</text>
        <dbReference type="Rhea" id="RHEA:25213"/>
        <dbReference type="ChEBI" id="CHEBI:15377"/>
        <dbReference type="ChEBI" id="CHEBI:15378"/>
        <dbReference type="ChEBI" id="CHEBI:57865"/>
        <dbReference type="ChEBI" id="CHEBI:57957"/>
        <dbReference type="ChEBI" id="CHEBI:78847"/>
        <dbReference type="EC" id="3.6.1.54"/>
    </reaction>
</comment>
<dbReference type="RefSeq" id="WP_250248258.1">
    <property type="nucleotide sequence ID" value="NZ_CP097753.1"/>
</dbReference>
<feature type="domain" description="Calcineurin-like phosphoesterase" evidence="11">
    <location>
        <begin position="1"/>
        <end position="200"/>
    </location>
</feature>
<evidence type="ECO:0000313" key="13">
    <source>
        <dbReference type="Proteomes" id="UP001056209"/>
    </source>
</evidence>
<feature type="binding site" evidence="10">
    <location>
        <position position="41"/>
    </location>
    <ligand>
        <name>Mn(2+)</name>
        <dbReference type="ChEBI" id="CHEBI:29035"/>
        <label>2</label>
    </ligand>
</feature>
<keyword evidence="7 10" id="KW-0443">Lipid metabolism</keyword>
<dbReference type="GO" id="GO:0009245">
    <property type="term" value="P:lipid A biosynthetic process"/>
    <property type="evidence" value="ECO:0007669"/>
    <property type="project" value="UniProtKB-UniRule"/>
</dbReference>
<dbReference type="InterPro" id="IPR043461">
    <property type="entry name" value="LpxH-like"/>
</dbReference>
<keyword evidence="9 10" id="KW-0464">Manganese</keyword>
<organism evidence="12 13">
    <name type="scientific">Candidatus Blochmannia vicinus</name>
    <name type="common">nom. nud.</name>
    <dbReference type="NCBI Taxonomy" id="251540"/>
    <lineage>
        <taxon>Bacteria</taxon>
        <taxon>Pseudomonadati</taxon>
        <taxon>Pseudomonadota</taxon>
        <taxon>Gammaproteobacteria</taxon>
        <taxon>Enterobacterales</taxon>
        <taxon>Enterobacteriaceae</taxon>
        <taxon>ant endosymbionts</taxon>
        <taxon>Candidatus Blochmanniella</taxon>
    </lineage>
</organism>
<dbReference type="SUPFAM" id="SSF56300">
    <property type="entry name" value="Metallo-dependent phosphatases"/>
    <property type="match status" value="1"/>
</dbReference>
<protein>
    <recommendedName>
        <fullName evidence="10">UDP-2,3-diacylglucosamine hydrolase</fullName>
        <ecNumber evidence="10">3.6.1.54</ecNumber>
    </recommendedName>
    <alternativeName>
        <fullName evidence="10">UDP-2,3-diacylglucosamine diphosphatase</fullName>
    </alternativeName>
</protein>
<dbReference type="CDD" id="cd07398">
    <property type="entry name" value="MPP_YbbF-LpxH"/>
    <property type="match status" value="1"/>
</dbReference>
<evidence type="ECO:0000256" key="9">
    <source>
        <dbReference type="ARBA" id="ARBA00023211"/>
    </source>
</evidence>
<name>A0A9Q8TVI9_9ENTR</name>
<evidence type="ECO:0000256" key="5">
    <source>
        <dbReference type="ARBA" id="ARBA00022723"/>
    </source>
</evidence>
<comment type="subcellular location">
    <subcellularLocation>
        <location evidence="10">Cell inner membrane</location>
        <topology evidence="10">Peripheral membrane protein</topology>
        <orientation evidence="10">Cytoplasmic side</orientation>
    </subcellularLocation>
</comment>
<keyword evidence="1 10" id="KW-1003">Cell membrane</keyword>
<evidence type="ECO:0000259" key="11">
    <source>
        <dbReference type="Pfam" id="PF00149"/>
    </source>
</evidence>
<dbReference type="GO" id="GO:0030145">
    <property type="term" value="F:manganese ion binding"/>
    <property type="evidence" value="ECO:0007669"/>
    <property type="project" value="UniProtKB-UniRule"/>
</dbReference>
<dbReference type="Gene3D" id="3.60.21.10">
    <property type="match status" value="1"/>
</dbReference>
<feature type="binding site" evidence="10">
    <location>
        <position position="41"/>
    </location>
    <ligand>
        <name>Mn(2+)</name>
        <dbReference type="ChEBI" id="CHEBI:29035"/>
        <label>1</label>
    </ligand>
</feature>
<accession>A0A9Q8TVI9</accession>
<evidence type="ECO:0000256" key="7">
    <source>
        <dbReference type="ARBA" id="ARBA00023098"/>
    </source>
</evidence>
<dbReference type="AlphaFoldDB" id="A0A9Q8TVI9"/>
<feature type="binding site" evidence="10">
    <location>
        <position position="196"/>
    </location>
    <ligand>
        <name>substrate</name>
    </ligand>
</feature>
<comment type="pathway">
    <text evidence="10">Glycolipid biosynthesis; lipid IV(A) biosynthesis; lipid IV(A) from (3R)-3-hydroxytetradecanoyl-[acyl-carrier-protein] and UDP-N-acetyl-alpha-D-glucosamine: step 4/6.</text>
</comment>
<comment type="cofactor">
    <cofactor evidence="10">
        <name>Mn(2+)</name>
        <dbReference type="ChEBI" id="CHEBI:29035"/>
    </cofactor>
    <text evidence="10">Binds 2 Mn(2+) ions per subunit in a binuclear metal center.</text>
</comment>
<feature type="binding site" evidence="10">
    <location>
        <position position="165"/>
    </location>
    <ligand>
        <name>substrate</name>
    </ligand>
</feature>
<dbReference type="HAMAP" id="MF_00575">
    <property type="entry name" value="LpxH"/>
    <property type="match status" value="1"/>
</dbReference>
<dbReference type="PANTHER" id="PTHR34990:SF1">
    <property type="entry name" value="UDP-2,3-DIACYLGLUCOSAMINE HYDROLASE"/>
    <property type="match status" value="1"/>
</dbReference>
<evidence type="ECO:0000256" key="2">
    <source>
        <dbReference type="ARBA" id="ARBA00022516"/>
    </source>
</evidence>
<feature type="binding site" evidence="10">
    <location>
        <position position="123"/>
    </location>
    <ligand>
        <name>substrate</name>
    </ligand>
</feature>
<feature type="binding site" evidence="10">
    <location>
        <position position="79"/>
    </location>
    <ligand>
        <name>Mn(2+)</name>
        <dbReference type="ChEBI" id="CHEBI:29035"/>
        <label>2</label>
    </ligand>
</feature>
<comment type="function">
    <text evidence="10">Hydrolyzes the pyrophosphate bond of UDP-2,3-diacylglucosamine to yield 2,3-diacylglucosamine 1-phosphate (lipid X) and UMP by catalyzing the attack of water at the alpha-P atom. Involved in the biosynthesis of lipid A, a phosphorylated glycolipid that anchors the lipopolysaccharide to the outer membrane of the cell.</text>
</comment>
<dbReference type="InterPro" id="IPR010138">
    <property type="entry name" value="UDP-diacylglucosamine_Hdrlase"/>
</dbReference>
<evidence type="ECO:0000256" key="4">
    <source>
        <dbReference type="ARBA" id="ARBA00022556"/>
    </source>
</evidence>
<comment type="similarity">
    <text evidence="10">Belongs to the LpxH family.</text>
</comment>
<feature type="binding site" evidence="10">
    <location>
        <position position="196"/>
    </location>
    <ligand>
        <name>Mn(2+)</name>
        <dbReference type="ChEBI" id="CHEBI:29035"/>
        <label>2</label>
    </ligand>
</feature>
<comment type="caution">
    <text evidence="10">Lacks conserved residue(s) required for the propagation of feature annotation.</text>
</comment>
<reference evidence="12" key="1">
    <citation type="submission" date="2022-05" db="EMBL/GenBank/DDBJ databases">
        <title>Impact of host demography and evolutionary history on endosymbiont molecular evolution: a test in carpenter ants (Genus Camponotus) and their Blochmannia endosymbionts.</title>
        <authorList>
            <person name="Manthey J.D."/>
            <person name="Giron J.C."/>
            <person name="Hruska J.P."/>
        </authorList>
    </citation>
    <scope>NUCLEOTIDE SEQUENCE</scope>
    <source>
        <strain evidence="12">C-039</strain>
    </source>
</reference>
<dbReference type="GO" id="GO:0008758">
    <property type="term" value="F:UDP-2,3-diacylglucosamine hydrolase activity"/>
    <property type="evidence" value="ECO:0007669"/>
    <property type="project" value="UniProtKB-UniRule"/>
</dbReference>
<feature type="binding site" evidence="10">
    <location>
        <position position="198"/>
    </location>
    <ligand>
        <name>Mn(2+)</name>
        <dbReference type="ChEBI" id="CHEBI:29035"/>
        <label>1</label>
    </ligand>
</feature>
<evidence type="ECO:0000313" key="12">
    <source>
        <dbReference type="EMBL" id="URJ27894.1"/>
    </source>
</evidence>
<sequence>MSILFISDIHLCSDSPDVTDGFLYFLNYCAIRARALYILGDLFEVWLGDDDCKSLHINIAKALKRLNQKKISCYFIHGNRDFLLGKEYAKACGMTLLSSKQVLTLESGKKIVILHGDTLCSYDNSYRLFRKCFRHIVVQKLFLLLPLSVRLRIFSIIRSCCVRHKQCKSKKKLDINLRMATDILIKNHAEIMIHGHTHQPMIYKIFRSKKDILNIMVLGCWNKYGSMIEINEENDNIVFMEFPIYKTVRR</sequence>
<evidence type="ECO:0000256" key="1">
    <source>
        <dbReference type="ARBA" id="ARBA00022475"/>
    </source>
</evidence>
<keyword evidence="8 10" id="KW-0472">Membrane</keyword>
<feature type="binding site" evidence="10">
    <location>
        <position position="8"/>
    </location>
    <ligand>
        <name>Mn(2+)</name>
        <dbReference type="ChEBI" id="CHEBI:29035"/>
        <label>1</label>
    </ligand>
</feature>
<evidence type="ECO:0000256" key="3">
    <source>
        <dbReference type="ARBA" id="ARBA00022519"/>
    </source>
</evidence>
<dbReference type="GO" id="GO:0019897">
    <property type="term" value="C:extrinsic component of plasma membrane"/>
    <property type="evidence" value="ECO:0007669"/>
    <property type="project" value="UniProtKB-UniRule"/>
</dbReference>
<feature type="binding site" evidence="10">
    <location>
        <position position="115"/>
    </location>
    <ligand>
        <name>Mn(2+)</name>
        <dbReference type="ChEBI" id="CHEBI:29035"/>
        <label>2</label>
    </ligand>
</feature>
<keyword evidence="6 10" id="KW-0378">Hydrolase</keyword>
<evidence type="ECO:0000256" key="10">
    <source>
        <dbReference type="HAMAP-Rule" id="MF_00575"/>
    </source>
</evidence>
<feature type="binding site" evidence="10">
    <location>
        <position position="168"/>
    </location>
    <ligand>
        <name>substrate</name>
    </ligand>
</feature>
<dbReference type="NCBIfam" id="TIGR01854">
    <property type="entry name" value="lipid_A_lpxH"/>
    <property type="match status" value="1"/>
</dbReference>
<keyword evidence="4 10" id="KW-0441">Lipid A biosynthesis</keyword>
<gene>
    <name evidence="10" type="primary">lpxH</name>
    <name evidence="12" type="ORF">M9393_01695</name>
</gene>
<dbReference type="EMBL" id="CP097753">
    <property type="protein sequence ID" value="URJ27894.1"/>
    <property type="molecule type" value="Genomic_DNA"/>
</dbReference>
<feature type="binding site" evidence="10">
    <location>
        <position position="10"/>
    </location>
    <ligand>
        <name>Mn(2+)</name>
        <dbReference type="ChEBI" id="CHEBI:29035"/>
        <label>1</label>
    </ligand>
</feature>
<keyword evidence="5 10" id="KW-0479">Metal-binding</keyword>
<keyword evidence="3 10" id="KW-0997">Cell inner membrane</keyword>
<dbReference type="EC" id="3.6.1.54" evidence="10"/>